<name>A0A5C4LV98_9PSEU</name>
<dbReference type="InterPro" id="IPR000182">
    <property type="entry name" value="GNAT_dom"/>
</dbReference>
<dbReference type="CDD" id="cd04301">
    <property type="entry name" value="NAT_SF"/>
    <property type="match status" value="1"/>
</dbReference>
<evidence type="ECO:0000313" key="2">
    <source>
        <dbReference type="EMBL" id="TNC21923.1"/>
    </source>
</evidence>
<dbReference type="GO" id="GO:0016747">
    <property type="term" value="F:acyltransferase activity, transferring groups other than amino-acyl groups"/>
    <property type="evidence" value="ECO:0007669"/>
    <property type="project" value="InterPro"/>
</dbReference>
<evidence type="ECO:0000313" key="3">
    <source>
        <dbReference type="Proteomes" id="UP000305546"/>
    </source>
</evidence>
<dbReference type="InterPro" id="IPR016181">
    <property type="entry name" value="Acyl_CoA_acyltransferase"/>
</dbReference>
<proteinExistence type="predicted"/>
<feature type="domain" description="N-acetyltransferase" evidence="1">
    <location>
        <begin position="4"/>
        <end position="177"/>
    </location>
</feature>
<dbReference type="Gene3D" id="3.40.630.30">
    <property type="match status" value="1"/>
</dbReference>
<protein>
    <submittedName>
        <fullName evidence="2">GNAT family N-acetyltransferase</fullName>
    </submittedName>
</protein>
<dbReference type="Proteomes" id="UP000305546">
    <property type="component" value="Unassembled WGS sequence"/>
</dbReference>
<gene>
    <name evidence="2" type="ORF">FG385_26955</name>
</gene>
<dbReference type="PROSITE" id="PS51186">
    <property type="entry name" value="GNAT"/>
    <property type="match status" value="1"/>
</dbReference>
<dbReference type="AlphaFoldDB" id="A0A5C4LV98"/>
<dbReference type="EMBL" id="VDFW01000030">
    <property type="protein sequence ID" value="TNC21923.1"/>
    <property type="molecule type" value="Genomic_DNA"/>
</dbReference>
<reference evidence="2 3" key="1">
    <citation type="submission" date="2019-06" db="EMBL/GenBank/DDBJ databases">
        <title>Amycolatopsis alkalitolerans sp. nov., isolated from Gastrodia elata Blume.</title>
        <authorList>
            <person name="Narsing Rao M.P."/>
            <person name="Li W.J."/>
        </authorList>
    </citation>
    <scope>NUCLEOTIDE SEQUENCE [LARGE SCALE GENOMIC DNA]</scope>
    <source>
        <strain evidence="2 3">SYSUP0005</strain>
    </source>
</reference>
<accession>A0A5C4LV98</accession>
<dbReference type="Pfam" id="PF00583">
    <property type="entry name" value="Acetyltransf_1"/>
    <property type="match status" value="1"/>
</dbReference>
<evidence type="ECO:0000259" key="1">
    <source>
        <dbReference type="PROSITE" id="PS51186"/>
    </source>
</evidence>
<dbReference type="SUPFAM" id="SSF55729">
    <property type="entry name" value="Acyl-CoA N-acyltransferases (Nat)"/>
    <property type="match status" value="1"/>
</dbReference>
<dbReference type="RefSeq" id="WP_139099594.1">
    <property type="nucleotide sequence ID" value="NZ_VDFW01000030.1"/>
</dbReference>
<sequence length="181" mass="20352">MAEWIVRCAVPADAGRIAEINIDGWRAAYRGLISDEYLDAMRYETLRERWATGLRAHAEPAAMFVAIDAGSVIRAYAFVSAVRNEADRHPVQPTAELCAIYADPRRRGTGAGHAVHQASLGHLAAHGFRHAVLWVLRGNAPSRRFYESHGWTCDEREQELEINGERVPEIRYSRALQESRT</sequence>
<comment type="caution">
    <text evidence="2">The sequence shown here is derived from an EMBL/GenBank/DDBJ whole genome shotgun (WGS) entry which is preliminary data.</text>
</comment>
<organism evidence="2 3">
    <name type="scientific">Amycolatopsis alkalitolerans</name>
    <dbReference type="NCBI Taxonomy" id="2547244"/>
    <lineage>
        <taxon>Bacteria</taxon>
        <taxon>Bacillati</taxon>
        <taxon>Actinomycetota</taxon>
        <taxon>Actinomycetes</taxon>
        <taxon>Pseudonocardiales</taxon>
        <taxon>Pseudonocardiaceae</taxon>
        <taxon>Amycolatopsis</taxon>
    </lineage>
</organism>
<dbReference type="OrthoDB" id="5243635at2"/>
<keyword evidence="3" id="KW-1185">Reference proteome</keyword>
<keyword evidence="2" id="KW-0808">Transferase</keyword>